<feature type="compositionally biased region" description="Basic and acidic residues" evidence="1">
    <location>
        <begin position="199"/>
        <end position="211"/>
    </location>
</feature>
<reference evidence="2" key="1">
    <citation type="submission" date="2023-07" db="EMBL/GenBank/DDBJ databases">
        <authorList>
            <consortium name="AG Swart"/>
            <person name="Singh M."/>
            <person name="Singh A."/>
            <person name="Seah K."/>
            <person name="Emmerich C."/>
        </authorList>
    </citation>
    <scope>NUCLEOTIDE SEQUENCE</scope>
    <source>
        <strain evidence="2">DP1</strain>
    </source>
</reference>
<accession>A0AAD2D2V7</accession>
<name>A0AAD2D2V7_EUPCR</name>
<dbReference type="Proteomes" id="UP001295684">
    <property type="component" value="Unassembled WGS sequence"/>
</dbReference>
<protein>
    <submittedName>
        <fullName evidence="2">Uncharacterized protein</fullName>
    </submittedName>
</protein>
<feature type="compositionally biased region" description="Polar residues" evidence="1">
    <location>
        <begin position="110"/>
        <end position="131"/>
    </location>
</feature>
<evidence type="ECO:0000313" key="3">
    <source>
        <dbReference type="Proteomes" id="UP001295684"/>
    </source>
</evidence>
<feature type="region of interest" description="Disordered" evidence="1">
    <location>
        <begin position="110"/>
        <end position="138"/>
    </location>
</feature>
<keyword evidence="3" id="KW-1185">Reference proteome</keyword>
<gene>
    <name evidence="2" type="ORF">ECRASSUSDP1_LOCUS20259</name>
</gene>
<evidence type="ECO:0000313" key="2">
    <source>
        <dbReference type="EMBL" id="CAI2378859.1"/>
    </source>
</evidence>
<evidence type="ECO:0000256" key="1">
    <source>
        <dbReference type="SAM" id="MobiDB-lite"/>
    </source>
</evidence>
<comment type="caution">
    <text evidence="2">The sequence shown here is derived from an EMBL/GenBank/DDBJ whole genome shotgun (WGS) entry which is preliminary data.</text>
</comment>
<dbReference type="AlphaFoldDB" id="A0AAD2D2V7"/>
<proteinExistence type="predicted"/>
<organism evidence="2 3">
    <name type="scientific">Euplotes crassus</name>
    <dbReference type="NCBI Taxonomy" id="5936"/>
    <lineage>
        <taxon>Eukaryota</taxon>
        <taxon>Sar</taxon>
        <taxon>Alveolata</taxon>
        <taxon>Ciliophora</taxon>
        <taxon>Intramacronucleata</taxon>
        <taxon>Spirotrichea</taxon>
        <taxon>Hypotrichia</taxon>
        <taxon>Euplotida</taxon>
        <taxon>Euplotidae</taxon>
        <taxon>Moneuplotes</taxon>
    </lineage>
</organism>
<feature type="region of interest" description="Disordered" evidence="1">
    <location>
        <begin position="199"/>
        <end position="219"/>
    </location>
</feature>
<sequence>MTVGLYFLFLTLFRKTVINIKSPILLRSGIHSPDIGNPYNKTLKINDSKESRKRISKHLRTNLLKFHKKIAYPLTPYQPLCFKTPKTSRYFPPLIPLKITLFQKFENPQNPKISSKQTHSLHSCNHQNPASSEEVANLTSNLSLTRKSLQHVDQLFGLRPNSKHRYRRIRCLSANQDAKLARKRYGGRRDRSATCFSKPKEREIKEEREIQQDLGNSRL</sequence>
<dbReference type="EMBL" id="CAMPGE010020636">
    <property type="protein sequence ID" value="CAI2378859.1"/>
    <property type="molecule type" value="Genomic_DNA"/>
</dbReference>